<accession>A0A6G1KAK3</accession>
<reference evidence="3" key="1">
    <citation type="journal article" date="2020" name="Stud. Mycol.">
        <title>101 Dothideomycetes genomes: a test case for predicting lifestyles and emergence of pathogens.</title>
        <authorList>
            <person name="Haridas S."/>
            <person name="Albert R."/>
            <person name="Binder M."/>
            <person name="Bloem J."/>
            <person name="Labutti K."/>
            <person name="Salamov A."/>
            <person name="Andreopoulos B."/>
            <person name="Baker S."/>
            <person name="Barry K."/>
            <person name="Bills G."/>
            <person name="Bluhm B."/>
            <person name="Cannon C."/>
            <person name="Castanera R."/>
            <person name="Culley D."/>
            <person name="Daum C."/>
            <person name="Ezra D."/>
            <person name="Gonzalez J."/>
            <person name="Henrissat B."/>
            <person name="Kuo A."/>
            <person name="Liang C."/>
            <person name="Lipzen A."/>
            <person name="Lutzoni F."/>
            <person name="Magnuson J."/>
            <person name="Mondo S."/>
            <person name="Nolan M."/>
            <person name="Ohm R."/>
            <person name="Pangilinan J."/>
            <person name="Park H.-J."/>
            <person name="Ramirez L."/>
            <person name="Alfaro M."/>
            <person name="Sun H."/>
            <person name="Tritt A."/>
            <person name="Yoshinaga Y."/>
            <person name="Zwiers L.-H."/>
            <person name="Turgeon B."/>
            <person name="Goodwin S."/>
            <person name="Spatafora J."/>
            <person name="Crous P."/>
            <person name="Grigoriev I."/>
        </authorList>
    </citation>
    <scope>NUCLEOTIDE SEQUENCE</scope>
    <source>
        <strain evidence="3">CBS 279.74</strain>
    </source>
</reference>
<evidence type="ECO:0000313" key="4">
    <source>
        <dbReference type="Proteomes" id="UP000799428"/>
    </source>
</evidence>
<dbReference type="InterPro" id="IPR036291">
    <property type="entry name" value="NAD(P)-bd_dom_sf"/>
</dbReference>
<keyword evidence="2" id="KW-0560">Oxidoreductase</keyword>
<proteinExistence type="inferred from homology"/>
<gene>
    <name evidence="3" type="ORF">K504DRAFT_430005</name>
</gene>
<evidence type="ECO:0000256" key="2">
    <source>
        <dbReference type="ARBA" id="ARBA00023002"/>
    </source>
</evidence>
<sequence>MTLTHPEWNQETGGLEVARAFSEQIHGKNVLITGVSPESIGSSISHSIASQSPNLVILASRTQSKLDDVASKIQHAYPTVDVRTVLLDLGSQESVKQTATAISQMTTKLDVVINNAGIMTPTKQLTNEGIEAQFGSNHIGHFLLTNTLLPLLLLAASPQANANATVPGGATRVVNVTSLGHRLSPVRFHDYNFEGKEIPAAEKYPGELPPMFQSTTAAADGGYNGFVAYGQAKTANILYSVSLTEKLKGRGIVSYAVHPGSIWTGLSRDLDADGEAAIRKISPFWKNHDQGAATILVAAFDPALNEPKGILLHDCQLFDAAPHATDPEIAARLWELSEELVKTEFKL</sequence>
<name>A0A6G1KAK3_9PLEO</name>
<dbReference type="Pfam" id="PF00106">
    <property type="entry name" value="adh_short"/>
    <property type="match status" value="1"/>
</dbReference>
<dbReference type="SUPFAM" id="SSF51735">
    <property type="entry name" value="NAD(P)-binding Rossmann-fold domains"/>
    <property type="match status" value="1"/>
</dbReference>
<dbReference type="EMBL" id="MU005769">
    <property type="protein sequence ID" value="KAF2709906.1"/>
    <property type="molecule type" value="Genomic_DNA"/>
</dbReference>
<dbReference type="GO" id="GO:0016491">
    <property type="term" value="F:oxidoreductase activity"/>
    <property type="evidence" value="ECO:0007669"/>
    <property type="project" value="UniProtKB-KW"/>
</dbReference>
<evidence type="ECO:0000256" key="1">
    <source>
        <dbReference type="ARBA" id="ARBA00006484"/>
    </source>
</evidence>
<comment type="similarity">
    <text evidence="1">Belongs to the short-chain dehydrogenases/reductases (SDR) family.</text>
</comment>
<evidence type="ECO:0000313" key="3">
    <source>
        <dbReference type="EMBL" id="KAF2709906.1"/>
    </source>
</evidence>
<keyword evidence="4" id="KW-1185">Reference proteome</keyword>
<dbReference type="InterPro" id="IPR002347">
    <property type="entry name" value="SDR_fam"/>
</dbReference>
<dbReference type="AlphaFoldDB" id="A0A6G1KAK3"/>
<dbReference type="Proteomes" id="UP000799428">
    <property type="component" value="Unassembled WGS sequence"/>
</dbReference>
<dbReference type="PANTHER" id="PTHR24320:SF283">
    <property type="entry name" value="RETINOL DEHYDROGENASE 11"/>
    <property type="match status" value="1"/>
</dbReference>
<organism evidence="3 4">
    <name type="scientific">Pleomassaria siparia CBS 279.74</name>
    <dbReference type="NCBI Taxonomy" id="1314801"/>
    <lineage>
        <taxon>Eukaryota</taxon>
        <taxon>Fungi</taxon>
        <taxon>Dikarya</taxon>
        <taxon>Ascomycota</taxon>
        <taxon>Pezizomycotina</taxon>
        <taxon>Dothideomycetes</taxon>
        <taxon>Pleosporomycetidae</taxon>
        <taxon>Pleosporales</taxon>
        <taxon>Pleomassariaceae</taxon>
        <taxon>Pleomassaria</taxon>
    </lineage>
</organism>
<protein>
    <submittedName>
        <fullName evidence="3">Retinol dehydrogenase 13</fullName>
    </submittedName>
</protein>
<dbReference type="OrthoDB" id="191139at2759"/>
<dbReference type="Gene3D" id="3.40.50.720">
    <property type="entry name" value="NAD(P)-binding Rossmann-like Domain"/>
    <property type="match status" value="1"/>
</dbReference>
<dbReference type="PANTHER" id="PTHR24320">
    <property type="entry name" value="RETINOL DEHYDROGENASE"/>
    <property type="match status" value="1"/>
</dbReference>
<dbReference type="PRINTS" id="PR00081">
    <property type="entry name" value="GDHRDH"/>
</dbReference>